<dbReference type="GO" id="GO:0005739">
    <property type="term" value="C:mitochondrion"/>
    <property type="evidence" value="ECO:0007669"/>
    <property type="project" value="TreeGrafter"/>
</dbReference>
<feature type="region of interest" description="Disordered" evidence="1">
    <location>
        <begin position="83"/>
        <end position="114"/>
    </location>
</feature>
<evidence type="ECO:0000313" key="4">
    <source>
        <dbReference type="Proteomes" id="UP000701801"/>
    </source>
</evidence>
<dbReference type="InterPro" id="IPR045866">
    <property type="entry name" value="FAM210A/B-like"/>
</dbReference>
<proteinExistence type="predicted"/>
<dbReference type="PANTHER" id="PTHR21377">
    <property type="entry name" value="PROTEIN FAM210B, MITOCHONDRIAL"/>
    <property type="match status" value="1"/>
</dbReference>
<feature type="compositionally biased region" description="Polar residues" evidence="1">
    <location>
        <begin position="36"/>
        <end position="45"/>
    </location>
</feature>
<gene>
    <name evidence="3" type="ORF">HYALB_00010517</name>
</gene>
<feature type="region of interest" description="Disordered" evidence="1">
    <location>
        <begin position="36"/>
        <end position="64"/>
    </location>
</feature>
<feature type="compositionally biased region" description="Polar residues" evidence="1">
    <location>
        <begin position="52"/>
        <end position="64"/>
    </location>
</feature>
<sequence>MLRSTISSLGARGASQMMRPMLRTSPLTTTIPIRSLAQRTITSRPVTPPKSNPGTGFIFSSSSRANPLSGQAILQRLRSSIRSLHSSRRGRNSKPTESNLSSKATPEPEPTSLGGRLRKLSREYGWSAVGVYFALSAADFPFCYMLVLYVGTDRIGEWEHAFLSTVKRLIPESVKQAWHEWRAGMKNAEAEISGASKVDQTVAMASWGVEEAEAKNKQDASLATRLALAYAIHKSFIFLRVPLTVAVTPKVVRVLRGWGWDIGKRTTKEVKAMRRANRKLPKAKKL</sequence>
<protein>
    <recommendedName>
        <fullName evidence="2">DUF1279 domain-containing protein</fullName>
    </recommendedName>
</protein>
<comment type="caution">
    <text evidence="3">The sequence shown here is derived from an EMBL/GenBank/DDBJ whole genome shotgun (WGS) entry which is preliminary data.</text>
</comment>
<dbReference type="InterPro" id="IPR009688">
    <property type="entry name" value="FAM210A/B-like_dom"/>
</dbReference>
<feature type="domain" description="DUF1279" evidence="2">
    <location>
        <begin position="116"/>
        <end position="249"/>
    </location>
</feature>
<reference evidence="3" key="1">
    <citation type="submission" date="2021-07" db="EMBL/GenBank/DDBJ databases">
        <authorList>
            <person name="Durling M."/>
        </authorList>
    </citation>
    <scope>NUCLEOTIDE SEQUENCE</scope>
</reference>
<organism evidence="3 4">
    <name type="scientific">Hymenoscyphus albidus</name>
    <dbReference type="NCBI Taxonomy" id="595503"/>
    <lineage>
        <taxon>Eukaryota</taxon>
        <taxon>Fungi</taxon>
        <taxon>Dikarya</taxon>
        <taxon>Ascomycota</taxon>
        <taxon>Pezizomycotina</taxon>
        <taxon>Leotiomycetes</taxon>
        <taxon>Helotiales</taxon>
        <taxon>Helotiaceae</taxon>
        <taxon>Hymenoscyphus</taxon>
    </lineage>
</organism>
<accession>A0A9N9M6Y7</accession>
<name>A0A9N9M6Y7_9HELO</name>
<evidence type="ECO:0000313" key="3">
    <source>
        <dbReference type="EMBL" id="CAG8984261.1"/>
    </source>
</evidence>
<keyword evidence="4" id="KW-1185">Reference proteome</keyword>
<feature type="compositionally biased region" description="Polar residues" evidence="1">
    <location>
        <begin position="93"/>
        <end position="104"/>
    </location>
</feature>
<dbReference type="OrthoDB" id="426386at2759"/>
<evidence type="ECO:0000259" key="2">
    <source>
        <dbReference type="Pfam" id="PF06916"/>
    </source>
</evidence>
<evidence type="ECO:0000256" key="1">
    <source>
        <dbReference type="SAM" id="MobiDB-lite"/>
    </source>
</evidence>
<dbReference type="AlphaFoldDB" id="A0A9N9M6Y7"/>
<dbReference type="PANTHER" id="PTHR21377:SF0">
    <property type="entry name" value="PROTEIN FAM210B, MITOCHONDRIAL"/>
    <property type="match status" value="1"/>
</dbReference>
<dbReference type="Proteomes" id="UP000701801">
    <property type="component" value="Unassembled WGS sequence"/>
</dbReference>
<dbReference type="EMBL" id="CAJVRM010000754">
    <property type="protein sequence ID" value="CAG8984261.1"/>
    <property type="molecule type" value="Genomic_DNA"/>
</dbReference>
<dbReference type="Pfam" id="PF06916">
    <property type="entry name" value="FAM210A-B_dom"/>
    <property type="match status" value="1"/>
</dbReference>